<comment type="subcellular location">
    <subcellularLocation>
        <location evidence="1">Membrane</location>
    </subcellularLocation>
</comment>
<name>A0A3P6ZTR8_HYMDI</name>
<gene>
    <name evidence="7" type="ORF">HDID_LOCUS7188</name>
</gene>
<feature type="signal peptide" evidence="5">
    <location>
        <begin position="1"/>
        <end position="32"/>
    </location>
</feature>
<organism evidence="7 8">
    <name type="scientific">Hymenolepis diminuta</name>
    <name type="common">Rat tapeworm</name>
    <dbReference type="NCBI Taxonomy" id="6216"/>
    <lineage>
        <taxon>Eukaryota</taxon>
        <taxon>Metazoa</taxon>
        <taxon>Spiralia</taxon>
        <taxon>Lophotrochozoa</taxon>
        <taxon>Platyhelminthes</taxon>
        <taxon>Cestoda</taxon>
        <taxon>Eucestoda</taxon>
        <taxon>Cyclophyllidea</taxon>
        <taxon>Hymenolepididae</taxon>
        <taxon>Hymenolepis</taxon>
    </lineage>
</organism>
<dbReference type="SUPFAM" id="SSF53822">
    <property type="entry name" value="Periplasmic binding protein-like I"/>
    <property type="match status" value="1"/>
</dbReference>
<evidence type="ECO:0000259" key="6">
    <source>
        <dbReference type="Pfam" id="PF01094"/>
    </source>
</evidence>
<reference evidence="7 8" key="1">
    <citation type="submission" date="2018-11" db="EMBL/GenBank/DDBJ databases">
        <authorList>
            <consortium name="Pathogen Informatics"/>
        </authorList>
    </citation>
    <scope>NUCLEOTIDE SEQUENCE [LARGE SCALE GENOMIC DNA]</scope>
</reference>
<evidence type="ECO:0000313" key="7">
    <source>
        <dbReference type="EMBL" id="VDL59506.1"/>
    </source>
</evidence>
<keyword evidence="3" id="KW-1133">Transmembrane helix</keyword>
<evidence type="ECO:0000256" key="1">
    <source>
        <dbReference type="ARBA" id="ARBA00004370"/>
    </source>
</evidence>
<dbReference type="GO" id="GO:0004930">
    <property type="term" value="F:G protein-coupled receptor activity"/>
    <property type="evidence" value="ECO:0007669"/>
    <property type="project" value="InterPro"/>
</dbReference>
<dbReference type="Pfam" id="PF01094">
    <property type="entry name" value="ANF_receptor"/>
    <property type="match status" value="1"/>
</dbReference>
<dbReference type="PANTHER" id="PTHR24061">
    <property type="entry name" value="CALCIUM-SENSING RECEPTOR-RELATED"/>
    <property type="match status" value="1"/>
</dbReference>
<dbReference type="AlphaFoldDB" id="A0A3P6ZTR8"/>
<evidence type="ECO:0000256" key="3">
    <source>
        <dbReference type="ARBA" id="ARBA00022989"/>
    </source>
</evidence>
<evidence type="ECO:0000256" key="5">
    <source>
        <dbReference type="SAM" id="SignalP"/>
    </source>
</evidence>
<evidence type="ECO:0000256" key="2">
    <source>
        <dbReference type="ARBA" id="ARBA00022692"/>
    </source>
</evidence>
<sequence>MQVVSPSASNFPMLRVLFVVLYLVLLTFSTSGDISSSVNFTIGALLSGTKFMKHFNLSICDIRAHVNEKQISFTALTEVSDLHLMCMLLIYTFTIYMDIKILASNALTATKQLCSMISAGNARFFAVVVSNPPNSPSTPPLSISYVAALYGLPVIGVSTRQAAFSNKYAHASFLRTVPPYVEEAKIWAQLISVFEWHEMIIIHSDNNHDSKALIARLEAARQTVDFKITQTIGVNTDEEDVVNLKELQHKVEPIQRGQTRVILLFVTRRYAEHVFTVADRLGIIGKEWAWIVSEQCLGAKNLPLGALSVRLAQSDELRHVEDAARVVTEGIIKFTRREPKIMFGLQSVHHCRQELESPRNLSQSWLYYNTKLYQAMTEVIFEDGETGHVEFDSHGDRVGALYDIVNVQPHSDCGVPKPSCKPVINTVGKYVQAKRGSKKPRFSIEIDRIYWPGNYRAMKPSDICTKRNSRTNECIERAMRPRPPPSSKKKTHLKVVTIQSTPFVDYVPKPSGGQCNTSDRVEDLKFQVPCTHTNATTGASACYLPVLSTTFFVISIHPPFIILSFLLCCSCRLCMLLGKGGKGVRVLDYMCYFHGKYV</sequence>
<keyword evidence="4" id="KW-0472">Membrane</keyword>
<accession>A0A3P6ZTR8</accession>
<dbReference type="Gene3D" id="3.40.50.2300">
    <property type="match status" value="2"/>
</dbReference>
<dbReference type="InterPro" id="IPR001828">
    <property type="entry name" value="ANF_lig-bd_rcpt"/>
</dbReference>
<evidence type="ECO:0000313" key="8">
    <source>
        <dbReference type="Proteomes" id="UP000274504"/>
    </source>
</evidence>
<feature type="domain" description="Receptor ligand binding region" evidence="6">
    <location>
        <begin position="97"/>
        <end position="341"/>
    </location>
</feature>
<evidence type="ECO:0000256" key="4">
    <source>
        <dbReference type="ARBA" id="ARBA00023136"/>
    </source>
</evidence>
<protein>
    <recommendedName>
        <fullName evidence="6">Receptor ligand binding region domain-containing protein</fullName>
    </recommendedName>
</protein>
<dbReference type="PANTHER" id="PTHR24061:SF422">
    <property type="entry name" value="G-PROTEIN COUPLED RECEPTORS FAMILY 3 PROFILE DOMAIN-CONTAINING PROTEIN"/>
    <property type="match status" value="1"/>
</dbReference>
<feature type="chain" id="PRO_5018020206" description="Receptor ligand binding region domain-containing protein" evidence="5">
    <location>
        <begin position="33"/>
        <end position="598"/>
    </location>
</feature>
<dbReference type="InterPro" id="IPR000068">
    <property type="entry name" value="GPCR_3_Ca_sens_rcpt-rel"/>
</dbReference>
<proteinExistence type="predicted"/>
<dbReference type="EMBL" id="UYSG01010913">
    <property type="protein sequence ID" value="VDL59506.1"/>
    <property type="molecule type" value="Genomic_DNA"/>
</dbReference>
<dbReference type="OrthoDB" id="5984008at2759"/>
<dbReference type="InterPro" id="IPR028082">
    <property type="entry name" value="Peripla_BP_I"/>
</dbReference>
<keyword evidence="2" id="KW-0812">Transmembrane</keyword>
<keyword evidence="5" id="KW-0732">Signal</keyword>
<dbReference type="GO" id="GO:0005886">
    <property type="term" value="C:plasma membrane"/>
    <property type="evidence" value="ECO:0007669"/>
    <property type="project" value="TreeGrafter"/>
</dbReference>
<dbReference type="Proteomes" id="UP000274504">
    <property type="component" value="Unassembled WGS sequence"/>
</dbReference>